<organism evidence="8 9">
    <name type="scientific">Candidatus Harrisonbacteria bacterium CG10_big_fil_rev_8_21_14_0_10_38_8</name>
    <dbReference type="NCBI Taxonomy" id="1974582"/>
    <lineage>
        <taxon>Bacteria</taxon>
        <taxon>Candidatus Harrisoniibacteriota</taxon>
    </lineage>
</organism>
<dbReference type="SUPFAM" id="SSF51306">
    <property type="entry name" value="LexA/Signal peptidase"/>
    <property type="match status" value="1"/>
</dbReference>
<dbReference type="PRINTS" id="PR00727">
    <property type="entry name" value="LEADERPTASE"/>
</dbReference>
<comment type="caution">
    <text evidence="8">The sequence shown here is derived from an EMBL/GenBank/DDBJ whole genome shotgun (WGS) entry which is preliminary data.</text>
</comment>
<comment type="catalytic activity">
    <reaction evidence="1 6">
        <text>Cleavage of hydrophobic, N-terminal signal or leader sequences from secreted and periplasmic proteins.</text>
        <dbReference type="EC" id="3.4.21.89"/>
    </reaction>
</comment>
<keyword evidence="6" id="KW-1133">Transmembrane helix</keyword>
<evidence type="ECO:0000256" key="1">
    <source>
        <dbReference type="ARBA" id="ARBA00000677"/>
    </source>
</evidence>
<dbReference type="GO" id="GO:0009003">
    <property type="term" value="F:signal peptidase activity"/>
    <property type="evidence" value="ECO:0007669"/>
    <property type="project" value="UniProtKB-EC"/>
</dbReference>
<feature type="transmembrane region" description="Helical" evidence="6">
    <location>
        <begin position="12"/>
        <end position="30"/>
    </location>
</feature>
<dbReference type="NCBIfam" id="TIGR02227">
    <property type="entry name" value="sigpep_I_bact"/>
    <property type="match status" value="1"/>
</dbReference>
<keyword evidence="6" id="KW-0812">Transmembrane</keyword>
<name>A0A2M6WJT9_9BACT</name>
<reference evidence="9" key="1">
    <citation type="submission" date="2017-09" db="EMBL/GenBank/DDBJ databases">
        <title>Depth-based differentiation of microbial function through sediment-hosted aquifers and enrichment of novel symbionts in the deep terrestrial subsurface.</title>
        <authorList>
            <person name="Probst A.J."/>
            <person name="Ladd B."/>
            <person name="Jarett J.K."/>
            <person name="Geller-Mcgrath D.E."/>
            <person name="Sieber C.M.K."/>
            <person name="Emerson J.B."/>
            <person name="Anantharaman K."/>
            <person name="Thomas B.C."/>
            <person name="Malmstrom R."/>
            <person name="Stieglmeier M."/>
            <person name="Klingl A."/>
            <person name="Woyke T."/>
            <person name="Ryan C.M."/>
            <person name="Banfield J.F."/>
        </authorList>
    </citation>
    <scope>NUCLEOTIDE SEQUENCE [LARGE SCALE GENOMIC DNA]</scope>
</reference>
<dbReference type="InterPro" id="IPR036286">
    <property type="entry name" value="LexA/Signal_pep-like_sf"/>
</dbReference>
<evidence type="ECO:0000256" key="3">
    <source>
        <dbReference type="ARBA" id="ARBA00013208"/>
    </source>
</evidence>
<comment type="similarity">
    <text evidence="2 6">Belongs to the peptidase S26 family.</text>
</comment>
<dbReference type="EC" id="3.4.21.89" evidence="3 6"/>
<dbReference type="InterPro" id="IPR019533">
    <property type="entry name" value="Peptidase_S26"/>
</dbReference>
<dbReference type="GO" id="GO:0004252">
    <property type="term" value="F:serine-type endopeptidase activity"/>
    <property type="evidence" value="ECO:0007669"/>
    <property type="project" value="InterPro"/>
</dbReference>
<evidence type="ECO:0000256" key="2">
    <source>
        <dbReference type="ARBA" id="ARBA00009370"/>
    </source>
</evidence>
<dbReference type="PROSITE" id="PS00760">
    <property type="entry name" value="SPASE_I_2"/>
    <property type="match status" value="1"/>
</dbReference>
<dbReference type="GO" id="GO:0006465">
    <property type="term" value="P:signal peptide processing"/>
    <property type="evidence" value="ECO:0007669"/>
    <property type="project" value="InterPro"/>
</dbReference>
<proteinExistence type="inferred from homology"/>
<keyword evidence="6" id="KW-0645">Protease</keyword>
<dbReference type="CDD" id="cd06530">
    <property type="entry name" value="S26_SPase_I"/>
    <property type="match status" value="1"/>
</dbReference>
<keyword evidence="4 6" id="KW-0378">Hydrolase</keyword>
<sequence length="187" mass="21695">MAKDNLRRFFANLWEVLEILLIAFITVYVIRTFIGQPFLVSGASMEPSFEDGNYLLIDELTYRFRDPVRGEVIVFKYPGDNKSFFIKRIIGLPGESIQIRNNEITVIHTDGSQQTLLEDYTLDLEYKLRPRDMVLDEDEYFVMGDNRGNSFDSRNWGALEEKNIVGLVRLRLFPVNEIGTLKPAVYN</sequence>
<dbReference type="EMBL" id="PFAY01000018">
    <property type="protein sequence ID" value="PIT93023.1"/>
    <property type="molecule type" value="Genomic_DNA"/>
</dbReference>
<comment type="subcellular location">
    <subcellularLocation>
        <location evidence="6">Membrane</location>
        <topology evidence="6">Single-pass type II membrane protein</topology>
    </subcellularLocation>
</comment>
<dbReference type="PANTHER" id="PTHR43390:SF1">
    <property type="entry name" value="CHLOROPLAST PROCESSING PEPTIDASE"/>
    <property type="match status" value="1"/>
</dbReference>
<dbReference type="GO" id="GO:0016020">
    <property type="term" value="C:membrane"/>
    <property type="evidence" value="ECO:0007669"/>
    <property type="project" value="UniProtKB-SubCell"/>
</dbReference>
<feature type="active site" evidence="5">
    <location>
        <position position="87"/>
    </location>
</feature>
<protein>
    <recommendedName>
        <fullName evidence="3 6">Signal peptidase I</fullName>
        <ecNumber evidence="3 6">3.4.21.89</ecNumber>
    </recommendedName>
</protein>
<dbReference type="Proteomes" id="UP000229112">
    <property type="component" value="Unassembled WGS sequence"/>
</dbReference>
<dbReference type="InterPro" id="IPR019757">
    <property type="entry name" value="Pept_S26A_signal_pept_1_Lys-AS"/>
</dbReference>
<feature type="domain" description="Peptidase S26" evidence="7">
    <location>
        <begin position="14"/>
        <end position="172"/>
    </location>
</feature>
<evidence type="ECO:0000313" key="8">
    <source>
        <dbReference type="EMBL" id="PIT93023.1"/>
    </source>
</evidence>
<evidence type="ECO:0000313" key="9">
    <source>
        <dbReference type="Proteomes" id="UP000229112"/>
    </source>
</evidence>
<dbReference type="Pfam" id="PF10502">
    <property type="entry name" value="Peptidase_S26"/>
    <property type="match status" value="1"/>
</dbReference>
<feature type="active site" evidence="5">
    <location>
        <position position="44"/>
    </location>
</feature>
<dbReference type="Gene3D" id="2.10.109.10">
    <property type="entry name" value="Umud Fragment, subunit A"/>
    <property type="match status" value="1"/>
</dbReference>
<dbReference type="InterPro" id="IPR019758">
    <property type="entry name" value="Pept_S26A_signal_pept_1_CS"/>
</dbReference>
<evidence type="ECO:0000256" key="4">
    <source>
        <dbReference type="ARBA" id="ARBA00022801"/>
    </source>
</evidence>
<dbReference type="PANTHER" id="PTHR43390">
    <property type="entry name" value="SIGNAL PEPTIDASE I"/>
    <property type="match status" value="1"/>
</dbReference>
<evidence type="ECO:0000256" key="6">
    <source>
        <dbReference type="RuleBase" id="RU362042"/>
    </source>
</evidence>
<gene>
    <name evidence="8" type="primary">lepB</name>
    <name evidence="8" type="ORF">COU06_02215</name>
</gene>
<keyword evidence="6" id="KW-0472">Membrane</keyword>
<evidence type="ECO:0000256" key="5">
    <source>
        <dbReference type="PIRSR" id="PIRSR600223-1"/>
    </source>
</evidence>
<dbReference type="PROSITE" id="PS00761">
    <property type="entry name" value="SPASE_I_3"/>
    <property type="match status" value="1"/>
</dbReference>
<evidence type="ECO:0000259" key="7">
    <source>
        <dbReference type="Pfam" id="PF10502"/>
    </source>
</evidence>
<accession>A0A2M6WJT9</accession>
<dbReference type="InterPro" id="IPR000223">
    <property type="entry name" value="Pept_S26A_signal_pept_1"/>
</dbReference>
<dbReference type="AlphaFoldDB" id="A0A2M6WJT9"/>